<dbReference type="GO" id="GO:0034045">
    <property type="term" value="C:phagophore assembly site membrane"/>
    <property type="evidence" value="ECO:0007669"/>
    <property type="project" value="TreeGrafter"/>
</dbReference>
<keyword evidence="4 8" id="KW-0418">Kinase</keyword>
<reference evidence="8 9" key="1">
    <citation type="journal article" date="2017" name="Mol. Ecol.">
        <title>Comparative and population genomic landscape of Phellinus noxius: A hypervariable fungus causing root rot in trees.</title>
        <authorList>
            <person name="Chung C.L."/>
            <person name="Lee T.J."/>
            <person name="Akiba M."/>
            <person name="Lee H.H."/>
            <person name="Kuo T.H."/>
            <person name="Liu D."/>
            <person name="Ke H.M."/>
            <person name="Yokoi T."/>
            <person name="Roa M.B."/>
            <person name="Lu M.J."/>
            <person name="Chang Y.Y."/>
            <person name="Ann P.J."/>
            <person name="Tsai J.N."/>
            <person name="Chen C.Y."/>
            <person name="Tzean S.S."/>
            <person name="Ota Y."/>
            <person name="Hattori T."/>
            <person name="Sahashi N."/>
            <person name="Liou R.F."/>
            <person name="Kikuchi T."/>
            <person name="Tsai I.J."/>
        </authorList>
    </citation>
    <scope>NUCLEOTIDE SEQUENCE [LARGE SCALE GENOMIC DNA]</scope>
    <source>
        <strain evidence="8 9">FFPRI411160</strain>
    </source>
</reference>
<dbReference type="GO" id="GO:0000045">
    <property type="term" value="P:autophagosome assembly"/>
    <property type="evidence" value="ECO:0007669"/>
    <property type="project" value="TreeGrafter"/>
</dbReference>
<dbReference type="Pfam" id="PF00069">
    <property type="entry name" value="Pkinase"/>
    <property type="match status" value="1"/>
</dbReference>
<feature type="compositionally biased region" description="Low complexity" evidence="6">
    <location>
        <begin position="352"/>
        <end position="364"/>
    </location>
</feature>
<feature type="region of interest" description="Disordered" evidence="6">
    <location>
        <begin position="295"/>
        <end position="439"/>
    </location>
</feature>
<evidence type="ECO:0000313" key="8">
    <source>
        <dbReference type="EMBL" id="PAV23162.1"/>
    </source>
</evidence>
<name>A0A286UUJ3_9AGAM</name>
<dbReference type="InParanoid" id="A0A286UUJ3"/>
<evidence type="ECO:0000259" key="7">
    <source>
        <dbReference type="PROSITE" id="PS50011"/>
    </source>
</evidence>
<feature type="region of interest" description="Disordered" evidence="6">
    <location>
        <begin position="463"/>
        <end position="520"/>
    </location>
</feature>
<dbReference type="CDD" id="cd00180">
    <property type="entry name" value="PKc"/>
    <property type="match status" value="1"/>
</dbReference>
<evidence type="ECO:0000256" key="5">
    <source>
        <dbReference type="ARBA" id="ARBA00022840"/>
    </source>
</evidence>
<dbReference type="GO" id="GO:0000422">
    <property type="term" value="P:autophagy of mitochondrion"/>
    <property type="evidence" value="ECO:0007669"/>
    <property type="project" value="TreeGrafter"/>
</dbReference>
<dbReference type="GO" id="GO:0004674">
    <property type="term" value="F:protein serine/threonine kinase activity"/>
    <property type="evidence" value="ECO:0007669"/>
    <property type="project" value="UniProtKB-EC"/>
</dbReference>
<keyword evidence="3" id="KW-0547">Nucleotide-binding</keyword>
<evidence type="ECO:0000256" key="3">
    <source>
        <dbReference type="ARBA" id="ARBA00022741"/>
    </source>
</evidence>
<dbReference type="GO" id="GO:0034727">
    <property type="term" value="P:piecemeal microautophagy of the nucleus"/>
    <property type="evidence" value="ECO:0007669"/>
    <property type="project" value="TreeGrafter"/>
</dbReference>
<dbReference type="GO" id="GO:0005829">
    <property type="term" value="C:cytosol"/>
    <property type="evidence" value="ECO:0007669"/>
    <property type="project" value="TreeGrafter"/>
</dbReference>
<dbReference type="EC" id="2.7.11.1" evidence="1"/>
<dbReference type="InterPro" id="IPR008271">
    <property type="entry name" value="Ser/Thr_kinase_AS"/>
</dbReference>
<dbReference type="InterPro" id="IPR011009">
    <property type="entry name" value="Kinase-like_dom_sf"/>
</dbReference>
<dbReference type="PANTHER" id="PTHR24348">
    <property type="entry name" value="SERINE/THREONINE-PROTEIN KINASE UNC-51-RELATED"/>
    <property type="match status" value="1"/>
</dbReference>
<dbReference type="AlphaFoldDB" id="A0A286UUJ3"/>
<accession>A0A286UUJ3</accession>
<keyword evidence="2" id="KW-0808">Transferase</keyword>
<feature type="compositionally biased region" description="Polar residues" evidence="6">
    <location>
        <begin position="333"/>
        <end position="347"/>
    </location>
</feature>
<dbReference type="PROSITE" id="PS00108">
    <property type="entry name" value="PROTEIN_KINASE_ST"/>
    <property type="match status" value="1"/>
</dbReference>
<dbReference type="GO" id="GO:0010506">
    <property type="term" value="P:regulation of autophagy"/>
    <property type="evidence" value="ECO:0007669"/>
    <property type="project" value="InterPro"/>
</dbReference>
<feature type="compositionally biased region" description="Basic and acidic residues" evidence="6">
    <location>
        <begin position="498"/>
        <end position="507"/>
    </location>
</feature>
<keyword evidence="5" id="KW-0067">ATP-binding</keyword>
<dbReference type="PANTHER" id="PTHR24348:SF22">
    <property type="entry name" value="NON-SPECIFIC SERINE_THREONINE PROTEIN KINASE"/>
    <property type="match status" value="1"/>
</dbReference>
<dbReference type="GO" id="GO:0005524">
    <property type="term" value="F:ATP binding"/>
    <property type="evidence" value="ECO:0007669"/>
    <property type="project" value="UniProtKB-KW"/>
</dbReference>
<feature type="compositionally biased region" description="Polar residues" evidence="6">
    <location>
        <begin position="469"/>
        <end position="486"/>
    </location>
</feature>
<dbReference type="GO" id="GO:0061709">
    <property type="term" value="P:reticulophagy"/>
    <property type="evidence" value="ECO:0007669"/>
    <property type="project" value="TreeGrafter"/>
</dbReference>
<dbReference type="SUPFAM" id="SSF56112">
    <property type="entry name" value="Protein kinase-like (PK-like)"/>
    <property type="match status" value="1"/>
</dbReference>
<feature type="compositionally biased region" description="Basic and acidic residues" evidence="6">
    <location>
        <begin position="366"/>
        <end position="385"/>
    </location>
</feature>
<evidence type="ECO:0000256" key="4">
    <source>
        <dbReference type="ARBA" id="ARBA00022777"/>
    </source>
</evidence>
<dbReference type="PROSITE" id="PS50011">
    <property type="entry name" value="PROTEIN_KINASE_DOM"/>
    <property type="match status" value="1"/>
</dbReference>
<feature type="compositionally biased region" description="Basic and acidic residues" evidence="6">
    <location>
        <begin position="308"/>
        <end position="332"/>
    </location>
</feature>
<gene>
    <name evidence="8" type="ORF">PNOK_0023000</name>
</gene>
<dbReference type="InterPro" id="IPR000719">
    <property type="entry name" value="Prot_kinase_dom"/>
</dbReference>
<proteinExistence type="predicted"/>
<dbReference type="InterPro" id="IPR045269">
    <property type="entry name" value="Atg1-like"/>
</dbReference>
<feature type="domain" description="Protein kinase" evidence="7">
    <location>
        <begin position="10"/>
        <end position="294"/>
    </location>
</feature>
<evidence type="ECO:0000256" key="6">
    <source>
        <dbReference type="SAM" id="MobiDB-lite"/>
    </source>
</evidence>
<protein>
    <recommendedName>
        <fullName evidence="1">non-specific serine/threonine protein kinase</fullName>
        <ecNumber evidence="1">2.7.11.1</ecNumber>
    </recommendedName>
</protein>
<dbReference type="GO" id="GO:0042594">
    <property type="term" value="P:response to starvation"/>
    <property type="evidence" value="ECO:0007669"/>
    <property type="project" value="TreeGrafter"/>
</dbReference>
<dbReference type="GO" id="GO:0005776">
    <property type="term" value="C:autophagosome"/>
    <property type="evidence" value="ECO:0007669"/>
    <property type="project" value="TreeGrafter"/>
</dbReference>
<dbReference type="OrthoDB" id="4062651at2759"/>
<dbReference type="SMART" id="SM00220">
    <property type="entry name" value="S_TKc"/>
    <property type="match status" value="1"/>
</dbReference>
<dbReference type="EMBL" id="NBII01000001">
    <property type="protein sequence ID" value="PAV23162.1"/>
    <property type="molecule type" value="Genomic_DNA"/>
</dbReference>
<dbReference type="STRING" id="2282107.A0A286UUJ3"/>
<evidence type="ECO:0000313" key="9">
    <source>
        <dbReference type="Proteomes" id="UP000217199"/>
    </source>
</evidence>
<dbReference type="Gene3D" id="1.10.510.10">
    <property type="entry name" value="Transferase(Phosphotransferase) domain 1"/>
    <property type="match status" value="1"/>
</dbReference>
<dbReference type="Proteomes" id="UP000217199">
    <property type="component" value="Unassembled WGS sequence"/>
</dbReference>
<keyword evidence="9" id="KW-1185">Reference proteome</keyword>
<evidence type="ECO:0000256" key="2">
    <source>
        <dbReference type="ARBA" id="ARBA00022679"/>
    </source>
</evidence>
<sequence>MVGNGGIGDFECLKVLGMGAHSIVNKYKVPSNLASSHRWKKLEGKEIAIKKIPIELENTINTERAAEEALPNCSGLLTCYGSTRDQSNYYILYELADHGNLLRYASTFQNITEQITIERFRSMLEKVSYGLKNLHNLEKRHRDGKIYQLVHQDIKPENIIISTMDSERFECCLGDFGSMYRVGMDPRPAKLLTSPYYAAPEQVKERPEYGRFESDIWSFGMTIISVSLGGDLFPSGTPIGVVFQAILDGSLRERVMQGSFLFNIPAAEDLILGMIEMDPKDRFTAKEVFNHPFTKNTHFTHPLRRTSARLDKKVGELDINKSRSHEVQDRSRPTPQNAPQNTTSSSKAPLISRTSSTHCTSTSRVDVSRAGKHSMPERLLKDNTKRPSTRPPTSPNRHPSVDRAVFPSERRDRKVQTRLMRQANSQKRPGSLSSSSVPVVNQNTLGANKYTINSKASSSINVLDHSSAKKQQQVLRTTSHSMTTRSKLARPSEPVVGHPERREKGGTTEKTGATDTIPRS</sequence>
<comment type="caution">
    <text evidence="8">The sequence shown here is derived from an EMBL/GenBank/DDBJ whole genome shotgun (WGS) entry which is preliminary data.</text>
</comment>
<evidence type="ECO:0000256" key="1">
    <source>
        <dbReference type="ARBA" id="ARBA00012513"/>
    </source>
</evidence>
<organism evidence="8 9">
    <name type="scientific">Pyrrhoderma noxium</name>
    <dbReference type="NCBI Taxonomy" id="2282107"/>
    <lineage>
        <taxon>Eukaryota</taxon>
        <taxon>Fungi</taxon>
        <taxon>Dikarya</taxon>
        <taxon>Basidiomycota</taxon>
        <taxon>Agaricomycotina</taxon>
        <taxon>Agaricomycetes</taxon>
        <taxon>Hymenochaetales</taxon>
        <taxon>Hymenochaetaceae</taxon>
        <taxon>Pyrrhoderma</taxon>
    </lineage>
</organism>